<evidence type="ECO:0000256" key="1">
    <source>
        <dbReference type="SAM" id="MobiDB-lite"/>
    </source>
</evidence>
<accession>A0A4R6JB60</accession>
<dbReference type="Proteomes" id="UP000294901">
    <property type="component" value="Unassembled WGS sequence"/>
</dbReference>
<organism evidence="2 3">
    <name type="scientific">Paractinoplanes brasiliensis</name>
    <dbReference type="NCBI Taxonomy" id="52695"/>
    <lineage>
        <taxon>Bacteria</taxon>
        <taxon>Bacillati</taxon>
        <taxon>Actinomycetota</taxon>
        <taxon>Actinomycetes</taxon>
        <taxon>Micromonosporales</taxon>
        <taxon>Micromonosporaceae</taxon>
        <taxon>Paractinoplanes</taxon>
    </lineage>
</organism>
<evidence type="ECO:0000313" key="2">
    <source>
        <dbReference type="EMBL" id="TDO32161.1"/>
    </source>
</evidence>
<proteinExistence type="predicted"/>
<dbReference type="EMBL" id="SNWR01000002">
    <property type="protein sequence ID" value="TDO32161.1"/>
    <property type="molecule type" value="Genomic_DNA"/>
</dbReference>
<sequence length="243" mass="25404">MPNAAAEVIAEGNRDDLGAVTAALAAVAGSLRANADDNQVSPEHLLQALELLRWAQAELTAIEPVLITAARAAGVSWQSLASALGVASRQAAERRYLRSALTTGDGATRDARVQAERDRRAGHRAVTRWANDNTADLRRLAGQVVALTDLTEAATEPVDRLHEALGAPDAAALPGLLADAQPHLSRHPELSAQIDAVTERAAQVRQRPARHDPPPGHAGSAGETSGMSGPAGATPRRTPTINR</sequence>
<gene>
    <name evidence="2" type="ORF">C8E87_7607</name>
</gene>
<name>A0A4R6JB60_9ACTN</name>
<evidence type="ECO:0000313" key="3">
    <source>
        <dbReference type="Proteomes" id="UP000294901"/>
    </source>
</evidence>
<dbReference type="RefSeq" id="WP_203720586.1">
    <property type="nucleotide sequence ID" value="NZ_BOMD01000044.1"/>
</dbReference>
<reference evidence="2 3" key="1">
    <citation type="submission" date="2019-03" db="EMBL/GenBank/DDBJ databases">
        <title>Sequencing the genomes of 1000 actinobacteria strains.</title>
        <authorList>
            <person name="Klenk H.-P."/>
        </authorList>
    </citation>
    <scope>NUCLEOTIDE SEQUENCE [LARGE SCALE GENOMIC DNA]</scope>
    <source>
        <strain evidence="2 3">DSM 43805</strain>
    </source>
</reference>
<protein>
    <submittedName>
        <fullName evidence="2">Uncharacterized protein</fullName>
    </submittedName>
</protein>
<keyword evidence="3" id="KW-1185">Reference proteome</keyword>
<comment type="caution">
    <text evidence="2">The sequence shown here is derived from an EMBL/GenBank/DDBJ whole genome shotgun (WGS) entry which is preliminary data.</text>
</comment>
<feature type="region of interest" description="Disordered" evidence="1">
    <location>
        <begin position="199"/>
        <end position="243"/>
    </location>
</feature>
<dbReference type="AlphaFoldDB" id="A0A4R6JB60"/>